<dbReference type="InterPro" id="IPR008780">
    <property type="entry name" value="Plasmodium_Vir"/>
</dbReference>
<organism evidence="2 3">
    <name type="scientific">Plasmodium ovale curtisi</name>
    <dbReference type="NCBI Taxonomy" id="864141"/>
    <lineage>
        <taxon>Eukaryota</taxon>
        <taxon>Sar</taxon>
        <taxon>Alveolata</taxon>
        <taxon>Apicomplexa</taxon>
        <taxon>Aconoidasida</taxon>
        <taxon>Haemosporida</taxon>
        <taxon>Plasmodiidae</taxon>
        <taxon>Plasmodium</taxon>
        <taxon>Plasmodium (Plasmodium)</taxon>
    </lineage>
</organism>
<dbReference type="Proteomes" id="UP000078560">
    <property type="component" value="Unassembled WGS sequence"/>
</dbReference>
<gene>
    <name evidence="2" type="ORF">POVCU2_0074990</name>
</gene>
<name>A0A1A8WKB0_PLAOA</name>
<keyword evidence="1" id="KW-0812">Transmembrane</keyword>
<sequence>MADESTVLNELPSLNFDYQLDNISGKCDNCISCYNYGSKLYNKFSFQLLCHRLVKNIEYTHSTIYLNGEQLKQKRCDDFIYWMVNNVNKVNVKTGQNEINNIIQELINVWRDINVKLGNTGVKPSELCDVSRIKLPLNFNDLNKKKMMSDYCQNFNTLYTKLTNHNKLNCNIYYNYFTKTKNAYDDVFEKCLKPNADISNCPYLCKDNNYNPERILTKLDCDKIPVKEKPKKVVPEEECNKEKDTLRYQLQQALVAASNPVFNYSDPRIVFLILFTFWGILLTFFFLYKLTPFSSWIRNKLLKKKIVRDNFDEAVDDESIYDYSGSVNTNMQNVGYNISYNSDWSPSR</sequence>
<evidence type="ECO:0000313" key="3">
    <source>
        <dbReference type="Proteomes" id="UP000078560"/>
    </source>
</evidence>
<dbReference type="Pfam" id="PF05795">
    <property type="entry name" value="Plasmodium_Vir"/>
    <property type="match status" value="2"/>
</dbReference>
<keyword evidence="1" id="KW-0472">Membrane</keyword>
<proteinExistence type="predicted"/>
<protein>
    <submittedName>
        <fullName evidence="2">PIR Superfamily Protein</fullName>
    </submittedName>
</protein>
<reference evidence="3" key="1">
    <citation type="submission" date="2016-05" db="EMBL/GenBank/DDBJ databases">
        <authorList>
            <person name="Naeem Raeece"/>
        </authorList>
    </citation>
    <scope>NUCLEOTIDE SEQUENCE [LARGE SCALE GENOMIC DNA]</scope>
</reference>
<dbReference type="EMBL" id="FLQU01001318">
    <property type="protein sequence ID" value="SBS92575.1"/>
    <property type="molecule type" value="Genomic_DNA"/>
</dbReference>
<feature type="transmembrane region" description="Helical" evidence="1">
    <location>
        <begin position="269"/>
        <end position="288"/>
    </location>
</feature>
<dbReference type="AlphaFoldDB" id="A0A1A8WKB0"/>
<evidence type="ECO:0000256" key="1">
    <source>
        <dbReference type="SAM" id="Phobius"/>
    </source>
</evidence>
<evidence type="ECO:0000313" key="2">
    <source>
        <dbReference type="EMBL" id="SBS92575.1"/>
    </source>
</evidence>
<accession>A0A1A8WKB0</accession>
<keyword evidence="1" id="KW-1133">Transmembrane helix</keyword>